<keyword evidence="4" id="KW-1003">Cell membrane</keyword>
<comment type="subcellular location">
    <subcellularLocation>
        <location evidence="1">Cell membrane</location>
        <topology evidence="1">Multi-pass membrane protein</topology>
    </subcellularLocation>
</comment>
<keyword evidence="12" id="KW-1185">Reference proteome</keyword>
<feature type="compositionally biased region" description="Basic and acidic residues" evidence="8">
    <location>
        <begin position="418"/>
        <end position="430"/>
    </location>
</feature>
<dbReference type="Proteomes" id="UP000245768">
    <property type="component" value="Unassembled WGS sequence"/>
</dbReference>
<dbReference type="PANTHER" id="PTHR43302">
    <property type="entry name" value="TRANSPORTER ARSB-RELATED"/>
    <property type="match status" value="1"/>
</dbReference>
<evidence type="ECO:0000313" key="12">
    <source>
        <dbReference type="Proteomes" id="UP000245768"/>
    </source>
</evidence>
<feature type="compositionally biased region" description="Basic and acidic residues" evidence="8">
    <location>
        <begin position="452"/>
        <end position="464"/>
    </location>
</feature>
<feature type="transmembrane region" description="Helical" evidence="9">
    <location>
        <begin position="495"/>
        <end position="515"/>
    </location>
</feature>
<dbReference type="Pfam" id="PF03600">
    <property type="entry name" value="CitMHS"/>
    <property type="match status" value="1"/>
</dbReference>
<feature type="transmembrane region" description="Helical" evidence="9">
    <location>
        <begin position="527"/>
        <end position="547"/>
    </location>
</feature>
<feature type="region of interest" description="Disordered" evidence="8">
    <location>
        <begin position="294"/>
        <end position="330"/>
    </location>
</feature>
<evidence type="ECO:0000256" key="3">
    <source>
        <dbReference type="ARBA" id="ARBA00022448"/>
    </source>
</evidence>
<gene>
    <name evidence="11" type="ORF">FA10DRAFT_267563</name>
</gene>
<keyword evidence="6 9" id="KW-1133">Transmembrane helix</keyword>
<keyword evidence="5 9" id="KW-0812">Transmembrane</keyword>
<feature type="transmembrane region" description="Helical" evidence="9">
    <location>
        <begin position="387"/>
        <end position="409"/>
    </location>
</feature>
<dbReference type="PRINTS" id="PR00758">
    <property type="entry name" value="ARSENICPUMP"/>
</dbReference>
<evidence type="ECO:0000256" key="1">
    <source>
        <dbReference type="ARBA" id="ARBA00004651"/>
    </source>
</evidence>
<dbReference type="RefSeq" id="XP_025376148.1">
    <property type="nucleotide sequence ID" value="XM_025521961.1"/>
</dbReference>
<dbReference type="OrthoDB" id="442352at2759"/>
<feature type="domain" description="Citrate transporter-like" evidence="10">
    <location>
        <begin position="81"/>
        <end position="394"/>
    </location>
</feature>
<dbReference type="EMBL" id="KZ819637">
    <property type="protein sequence ID" value="PWN88950.1"/>
    <property type="molecule type" value="Genomic_DNA"/>
</dbReference>
<feature type="transmembrane region" description="Helical" evidence="9">
    <location>
        <begin position="361"/>
        <end position="381"/>
    </location>
</feature>
<evidence type="ECO:0000256" key="8">
    <source>
        <dbReference type="SAM" id="MobiDB-lite"/>
    </source>
</evidence>
<feature type="transmembrane region" description="Helical" evidence="9">
    <location>
        <begin position="117"/>
        <end position="140"/>
    </location>
</feature>
<feature type="transmembrane region" description="Helical" evidence="9">
    <location>
        <begin position="152"/>
        <end position="168"/>
    </location>
</feature>
<feature type="region of interest" description="Disordered" evidence="8">
    <location>
        <begin position="413"/>
        <end position="465"/>
    </location>
</feature>
<feature type="transmembrane region" description="Helical" evidence="9">
    <location>
        <begin position="80"/>
        <end position="97"/>
    </location>
</feature>
<dbReference type="STRING" id="215250.A0A316YHC6"/>
<evidence type="ECO:0000256" key="2">
    <source>
        <dbReference type="ARBA" id="ARBA00009843"/>
    </source>
</evidence>
<keyword evidence="3" id="KW-0813">Transport</keyword>
<dbReference type="InterPro" id="IPR000802">
    <property type="entry name" value="Arsenical_pump_ArsB"/>
</dbReference>
<evidence type="ECO:0000256" key="6">
    <source>
        <dbReference type="ARBA" id="ARBA00022989"/>
    </source>
</evidence>
<reference evidence="11 12" key="1">
    <citation type="journal article" date="2018" name="Mol. Biol. Evol.">
        <title>Broad Genomic Sampling Reveals a Smut Pathogenic Ancestry of the Fungal Clade Ustilaginomycotina.</title>
        <authorList>
            <person name="Kijpornyongpan T."/>
            <person name="Mondo S.J."/>
            <person name="Barry K."/>
            <person name="Sandor L."/>
            <person name="Lee J."/>
            <person name="Lipzen A."/>
            <person name="Pangilinan J."/>
            <person name="LaButti K."/>
            <person name="Hainaut M."/>
            <person name="Henrissat B."/>
            <person name="Grigoriev I.V."/>
            <person name="Spatafora J.W."/>
            <person name="Aime M.C."/>
        </authorList>
    </citation>
    <scope>NUCLEOTIDE SEQUENCE [LARGE SCALE GENOMIC DNA]</scope>
    <source>
        <strain evidence="11 12">MCA 4198</strain>
    </source>
</reference>
<evidence type="ECO:0000256" key="5">
    <source>
        <dbReference type="ARBA" id="ARBA00022692"/>
    </source>
</evidence>
<dbReference type="InterPro" id="IPR004680">
    <property type="entry name" value="Cit_transptr-like_dom"/>
</dbReference>
<proteinExistence type="inferred from homology"/>
<dbReference type="GeneID" id="37043877"/>
<dbReference type="InParanoid" id="A0A316YHC6"/>
<feature type="transmembrane region" description="Helical" evidence="9">
    <location>
        <begin position="235"/>
        <end position="256"/>
    </location>
</feature>
<dbReference type="AlphaFoldDB" id="A0A316YHC6"/>
<feature type="region of interest" description="Disordered" evidence="8">
    <location>
        <begin position="552"/>
        <end position="587"/>
    </location>
</feature>
<evidence type="ECO:0000313" key="11">
    <source>
        <dbReference type="EMBL" id="PWN88950.1"/>
    </source>
</evidence>
<dbReference type="PANTHER" id="PTHR43302:SF5">
    <property type="entry name" value="TRANSPORTER ARSB-RELATED"/>
    <property type="match status" value="1"/>
</dbReference>
<sequence>MAVDAGGSESTNASLDGHGIFAIVVFAVVALICIQPLKIPLPRVVGSWAQKCVGRLFGRGNSEDDDVVFYRRPCIVLNHVWTPAIGILFLLATKTIGGEQVRTGIVGEEGVEPYDVLALFISLAYIAISLDATGLLRYLAFQVCLKAGTSGLRLYLVLYLFFWFAGVLVGNDPVILSGTAFVVYLTRVAGISPPSAWIWAQFVAANISSAVLVSSNPTNLVIATGFSISFPTYTAYMMLPSMASALAGLLVLLLFFRDRPAASQAKAKERGPFAQRWSRATSWARSRASSSVSALRLRHSSNTPGTSSTPAAAEEHEMSTTAPVASTETKEGKVAPTVYIPRTMIRPDVDARAALVDRSGAIFGSIIMAATLITLIVTSVFGGVKVYMIAVPGAVVCLIRDVSTDWWTWRSHRKAERRSRSSERRGDEVQRGQQGADDPTLQRQGSNVDDAAEAKEPRSEEVHRTMLGRTIDKAAGLADVFPTVTYVATRLPFPLLPFAFGMFILVQSLAHVGFIEIMAKGIGDVCARGQAACAFFIATLGVVLCNVSHFRSSGGKHGTADLPPNPLPARRHKHRSDNHPDKGHSVSRIQSCAATGRRRHAIDKDGLLFGGLWLQCRRSWRHLCCEPGGVAVARRPAPARRRRDCDAVCAVVWRRHSPVHSSGRCRAPGRSPVLQRT</sequence>
<evidence type="ECO:0000256" key="4">
    <source>
        <dbReference type="ARBA" id="ARBA00022475"/>
    </source>
</evidence>
<feature type="transmembrane region" description="Helical" evidence="9">
    <location>
        <begin position="20"/>
        <end position="37"/>
    </location>
</feature>
<evidence type="ECO:0000256" key="7">
    <source>
        <dbReference type="ARBA" id="ARBA00023136"/>
    </source>
</evidence>
<name>A0A316YHC6_9BASI</name>
<accession>A0A316YHC6</accession>
<comment type="similarity">
    <text evidence="2">Belongs to the CitM (TC 2.A.11) transporter family.</text>
</comment>
<keyword evidence="7 9" id="KW-0472">Membrane</keyword>
<dbReference type="GO" id="GO:0015105">
    <property type="term" value="F:arsenite transmembrane transporter activity"/>
    <property type="evidence" value="ECO:0007669"/>
    <property type="project" value="InterPro"/>
</dbReference>
<evidence type="ECO:0000259" key="10">
    <source>
        <dbReference type="Pfam" id="PF03600"/>
    </source>
</evidence>
<organism evidence="11 12">
    <name type="scientific">Acaromyces ingoldii</name>
    <dbReference type="NCBI Taxonomy" id="215250"/>
    <lineage>
        <taxon>Eukaryota</taxon>
        <taxon>Fungi</taxon>
        <taxon>Dikarya</taxon>
        <taxon>Basidiomycota</taxon>
        <taxon>Ustilaginomycotina</taxon>
        <taxon>Exobasidiomycetes</taxon>
        <taxon>Exobasidiales</taxon>
        <taxon>Cryptobasidiaceae</taxon>
        <taxon>Acaromyces</taxon>
    </lineage>
</organism>
<dbReference type="GO" id="GO:0005886">
    <property type="term" value="C:plasma membrane"/>
    <property type="evidence" value="ECO:0007669"/>
    <property type="project" value="UniProtKB-SubCell"/>
</dbReference>
<protein>
    <recommendedName>
        <fullName evidence="10">Citrate transporter-like domain-containing protein</fullName>
    </recommendedName>
</protein>
<evidence type="ECO:0000256" key="9">
    <source>
        <dbReference type="SAM" id="Phobius"/>
    </source>
</evidence>